<organism evidence="4 5">
    <name type="scientific">Apilactobacillus ozensis DSM 23829 = JCM 17196</name>
    <dbReference type="NCBI Taxonomy" id="1423781"/>
    <lineage>
        <taxon>Bacteria</taxon>
        <taxon>Bacillati</taxon>
        <taxon>Bacillota</taxon>
        <taxon>Bacilli</taxon>
        <taxon>Lactobacillales</taxon>
        <taxon>Lactobacillaceae</taxon>
        <taxon>Apilactobacillus</taxon>
    </lineage>
</organism>
<accession>A0A0R2B174</accession>
<dbReference type="Proteomes" id="UP000052012">
    <property type="component" value="Unassembled WGS sequence"/>
</dbReference>
<dbReference type="InterPro" id="IPR003675">
    <property type="entry name" value="Rce1/LyrA-like_dom"/>
</dbReference>
<feature type="transmembrane region" description="Helical" evidence="2">
    <location>
        <begin position="177"/>
        <end position="193"/>
    </location>
</feature>
<feature type="domain" description="CAAX prenyl protease 2/Lysostaphin resistance protein A-like" evidence="3">
    <location>
        <begin position="120"/>
        <end position="212"/>
    </location>
</feature>
<dbReference type="PATRIC" id="fig|1423781.4.peg.654"/>
<dbReference type="STRING" id="1423781.FD06_GL000640"/>
<dbReference type="GO" id="GO:0080120">
    <property type="term" value="P:CAAX-box protein maturation"/>
    <property type="evidence" value="ECO:0007669"/>
    <property type="project" value="UniProtKB-ARBA"/>
</dbReference>
<name>A0A0R2B174_9LACO</name>
<comment type="similarity">
    <text evidence="1">Belongs to the UPF0177 family.</text>
</comment>
<protein>
    <recommendedName>
        <fullName evidence="3">CAAX prenyl protease 2/Lysostaphin resistance protein A-like domain-containing protein</fullName>
    </recommendedName>
</protein>
<dbReference type="GO" id="GO:0004175">
    <property type="term" value="F:endopeptidase activity"/>
    <property type="evidence" value="ECO:0007669"/>
    <property type="project" value="UniProtKB-ARBA"/>
</dbReference>
<sequence length="223" mass="25282">MIMNKQFYKFTCLPILMFIVLLYVTPMLTNVFHASISTYLVVYMLMQVLLLAVGPMCLYKNEYLDSLKLFKKHIFKYVMLAIILWIIIAVAQVIAAKMTGVSASNQTFINSVTDKGTLLSFALSIVLTFVAPINEEMIFRRILIGNFKNHIPVWSLVIISSILFGLIHMHTVQDLQVIFPYIIIGFLFAGAYIKNQYNIVVSTFCHIFLNLVVAVIGLIAASR</sequence>
<keyword evidence="2" id="KW-0812">Transmembrane</keyword>
<evidence type="ECO:0000256" key="1">
    <source>
        <dbReference type="ARBA" id="ARBA00009067"/>
    </source>
</evidence>
<dbReference type="InterPro" id="IPR052710">
    <property type="entry name" value="CAAX_protease"/>
</dbReference>
<dbReference type="PANTHER" id="PTHR36435">
    <property type="entry name" value="SLR1288 PROTEIN"/>
    <property type="match status" value="1"/>
</dbReference>
<proteinExistence type="inferred from homology"/>
<reference evidence="4 5" key="1">
    <citation type="journal article" date="2015" name="Genome Announc.">
        <title>Expanding the biotechnology potential of lactobacilli through comparative genomics of 213 strains and associated genera.</title>
        <authorList>
            <person name="Sun Z."/>
            <person name="Harris H.M."/>
            <person name="McCann A."/>
            <person name="Guo C."/>
            <person name="Argimon S."/>
            <person name="Zhang W."/>
            <person name="Yang X."/>
            <person name="Jeffery I.B."/>
            <person name="Cooney J.C."/>
            <person name="Kagawa T.F."/>
            <person name="Liu W."/>
            <person name="Song Y."/>
            <person name="Salvetti E."/>
            <person name="Wrobel A."/>
            <person name="Rasinkangas P."/>
            <person name="Parkhill J."/>
            <person name="Rea M.C."/>
            <person name="O'Sullivan O."/>
            <person name="Ritari J."/>
            <person name="Douillard F.P."/>
            <person name="Paul Ross R."/>
            <person name="Yang R."/>
            <person name="Briner A.E."/>
            <person name="Felis G.E."/>
            <person name="de Vos W.M."/>
            <person name="Barrangou R."/>
            <person name="Klaenhammer T.R."/>
            <person name="Caufield P.W."/>
            <person name="Cui Y."/>
            <person name="Zhang H."/>
            <person name="O'Toole P.W."/>
        </authorList>
    </citation>
    <scope>NUCLEOTIDE SEQUENCE [LARGE SCALE GENOMIC DNA]</scope>
    <source>
        <strain evidence="4 5">DSM 23829</strain>
    </source>
</reference>
<dbReference type="EMBL" id="AYYQ01000008">
    <property type="protein sequence ID" value="KRM69091.1"/>
    <property type="molecule type" value="Genomic_DNA"/>
</dbReference>
<keyword evidence="2" id="KW-0472">Membrane</keyword>
<evidence type="ECO:0000313" key="4">
    <source>
        <dbReference type="EMBL" id="KRM69091.1"/>
    </source>
</evidence>
<feature type="transmembrane region" description="Helical" evidence="2">
    <location>
        <begin position="153"/>
        <end position="171"/>
    </location>
</feature>
<dbReference type="OrthoDB" id="2194912at2"/>
<evidence type="ECO:0000259" key="3">
    <source>
        <dbReference type="Pfam" id="PF02517"/>
    </source>
</evidence>
<evidence type="ECO:0000256" key="2">
    <source>
        <dbReference type="SAM" id="Phobius"/>
    </source>
</evidence>
<dbReference type="AlphaFoldDB" id="A0A0R2B174"/>
<keyword evidence="2" id="KW-1133">Transmembrane helix</keyword>
<feature type="transmembrane region" description="Helical" evidence="2">
    <location>
        <begin position="116"/>
        <end position="133"/>
    </location>
</feature>
<feature type="transmembrane region" description="Helical" evidence="2">
    <location>
        <begin position="200"/>
        <end position="221"/>
    </location>
</feature>
<feature type="transmembrane region" description="Helical" evidence="2">
    <location>
        <begin position="31"/>
        <end position="53"/>
    </location>
</feature>
<evidence type="ECO:0000313" key="5">
    <source>
        <dbReference type="Proteomes" id="UP000052012"/>
    </source>
</evidence>
<keyword evidence="5" id="KW-1185">Reference proteome</keyword>
<dbReference type="Pfam" id="PF02517">
    <property type="entry name" value="Rce1-like"/>
    <property type="match status" value="1"/>
</dbReference>
<feature type="transmembrane region" description="Helical" evidence="2">
    <location>
        <begin position="74"/>
        <end position="96"/>
    </location>
</feature>
<feature type="transmembrane region" description="Helical" evidence="2">
    <location>
        <begin position="7"/>
        <end position="25"/>
    </location>
</feature>
<dbReference type="PANTHER" id="PTHR36435:SF1">
    <property type="entry name" value="CAAX AMINO TERMINAL PROTEASE FAMILY PROTEIN"/>
    <property type="match status" value="1"/>
</dbReference>
<comment type="caution">
    <text evidence="4">The sequence shown here is derived from an EMBL/GenBank/DDBJ whole genome shotgun (WGS) entry which is preliminary data.</text>
</comment>
<gene>
    <name evidence="4" type="ORF">FD06_GL000640</name>
</gene>